<reference evidence="3" key="1">
    <citation type="submission" date="2020-05" db="EMBL/GenBank/DDBJ databases">
        <title>Phylogenomic resolution of chytrid fungi.</title>
        <authorList>
            <person name="Stajich J.E."/>
            <person name="Amses K."/>
            <person name="Simmons R."/>
            <person name="Seto K."/>
            <person name="Myers J."/>
            <person name="Bonds A."/>
            <person name="Quandt C.A."/>
            <person name="Barry K."/>
            <person name="Liu P."/>
            <person name="Grigoriev I."/>
            <person name="Longcore J.E."/>
            <person name="James T.Y."/>
        </authorList>
    </citation>
    <scope>NUCLEOTIDE SEQUENCE</scope>
    <source>
        <strain evidence="3">JEL0318</strain>
    </source>
</reference>
<evidence type="ECO:0000313" key="4">
    <source>
        <dbReference type="Proteomes" id="UP001212841"/>
    </source>
</evidence>
<comment type="caution">
    <text evidence="3">The sequence shown here is derived from an EMBL/GenBank/DDBJ whole genome shotgun (WGS) entry which is preliminary data.</text>
</comment>
<keyword evidence="1" id="KW-0175">Coiled coil</keyword>
<dbReference type="SUPFAM" id="SSF58113">
    <property type="entry name" value="Apolipoprotein A-I"/>
    <property type="match status" value="1"/>
</dbReference>
<feature type="chain" id="PRO_5042247848" evidence="2">
    <location>
        <begin position="23"/>
        <end position="165"/>
    </location>
</feature>
<evidence type="ECO:0000313" key="3">
    <source>
        <dbReference type="EMBL" id="KAJ3051452.1"/>
    </source>
</evidence>
<feature type="coiled-coil region" evidence="1">
    <location>
        <begin position="114"/>
        <end position="163"/>
    </location>
</feature>
<dbReference type="Proteomes" id="UP001212841">
    <property type="component" value="Unassembled WGS sequence"/>
</dbReference>
<protein>
    <submittedName>
        <fullName evidence="3">Uncharacterized protein</fullName>
    </submittedName>
</protein>
<sequence length="165" mass="18447">MLSHTVLSVLVSTLLLVSPSAAYHDPMSAAVDLSSFLTCRCSSKFTPLADRHLSCIQASKNLDTQIKANALRTHNIYKCVCDKPEESWGKQEEFAECFQRFKIKEGKEDGEGVKKKAEEVKEGVKEKVQEVKEKAEEVVSEVEEAVESAVESVKERVEEVVKEEL</sequence>
<keyword evidence="4" id="KW-1185">Reference proteome</keyword>
<keyword evidence="2" id="KW-0732">Signal</keyword>
<accession>A0AAD5SBG8</accession>
<dbReference type="Gene3D" id="1.20.120.20">
    <property type="entry name" value="Apolipoprotein"/>
    <property type="match status" value="1"/>
</dbReference>
<dbReference type="EMBL" id="JADGJD010000394">
    <property type="protein sequence ID" value="KAJ3051452.1"/>
    <property type="molecule type" value="Genomic_DNA"/>
</dbReference>
<proteinExistence type="predicted"/>
<evidence type="ECO:0000256" key="2">
    <source>
        <dbReference type="SAM" id="SignalP"/>
    </source>
</evidence>
<evidence type="ECO:0000256" key="1">
    <source>
        <dbReference type="SAM" id="Coils"/>
    </source>
</evidence>
<gene>
    <name evidence="3" type="ORF">HK097_007529</name>
</gene>
<organism evidence="3 4">
    <name type="scientific">Rhizophlyctis rosea</name>
    <dbReference type="NCBI Taxonomy" id="64517"/>
    <lineage>
        <taxon>Eukaryota</taxon>
        <taxon>Fungi</taxon>
        <taxon>Fungi incertae sedis</taxon>
        <taxon>Chytridiomycota</taxon>
        <taxon>Chytridiomycota incertae sedis</taxon>
        <taxon>Chytridiomycetes</taxon>
        <taxon>Rhizophlyctidales</taxon>
        <taxon>Rhizophlyctidaceae</taxon>
        <taxon>Rhizophlyctis</taxon>
    </lineage>
</organism>
<feature type="signal peptide" evidence="2">
    <location>
        <begin position="1"/>
        <end position="22"/>
    </location>
</feature>
<name>A0AAD5SBG8_9FUNG</name>
<dbReference type="AlphaFoldDB" id="A0AAD5SBG8"/>